<name>B4Q086_DROYA</name>
<evidence type="ECO:0000313" key="11">
    <source>
        <dbReference type="Proteomes" id="UP000002282"/>
    </source>
</evidence>
<dbReference type="GO" id="GO:1900244">
    <property type="term" value="P:positive regulation of synaptic vesicle endocytosis"/>
    <property type="evidence" value="ECO:0007669"/>
    <property type="project" value="EnsemblMetazoa"/>
</dbReference>
<keyword evidence="5 10" id="KW-0378">Hydrolase</keyword>
<comment type="similarity">
    <text evidence="1">Belongs to the palmitoyl-protein thioesterase family.</text>
</comment>
<evidence type="ECO:0000256" key="5">
    <source>
        <dbReference type="ARBA" id="ARBA00022801"/>
    </source>
</evidence>
<dbReference type="SMR" id="B4Q086"/>
<dbReference type="GlyCosmos" id="B4Q086">
    <property type="glycosylation" value="1 site, No reported glycans"/>
</dbReference>
<evidence type="ECO:0000256" key="7">
    <source>
        <dbReference type="ARBA" id="ARBA00023180"/>
    </source>
</evidence>
<evidence type="ECO:0000256" key="2">
    <source>
        <dbReference type="ARBA" id="ARBA00012423"/>
    </source>
</evidence>
<dbReference type="eggNOG" id="KOG2541">
    <property type="taxonomic scope" value="Eukaryota"/>
</dbReference>
<sequence length="315" mass="35852">MICLFPSSRIVCLLCWLFLILALVLGYIWWKPTKGGTNADVLPVVLWHGMGDTCCVPFSLGSIMSLIVEQTKGGYVRSLEIGGNVVLDWESGFFIHPNEQVEYVCQQLQLDERLAKGYNAIGFSQGGQFLRAVAQRCPNPPMRTLITLGGQHQGIFGLPMCPTLTIRSCDYITRLLDDAAYTPEVQSKLVQATYWHDPIMENKYRLGSTFLADINNELIINEFYIENLRKLKKFVMVQFLNDTIVQPKESQWFQYYTSGQNKVIQPFTESKVYEDLGLNKMHRQGKLVFLGVEGDHLAISKAWFIQNIVPLLLEK</sequence>
<dbReference type="SUPFAM" id="SSF53474">
    <property type="entry name" value="alpha/beta-Hydrolases"/>
    <property type="match status" value="1"/>
</dbReference>
<evidence type="ECO:0000256" key="1">
    <source>
        <dbReference type="ARBA" id="ARBA00010758"/>
    </source>
</evidence>
<evidence type="ECO:0000256" key="8">
    <source>
        <dbReference type="ARBA" id="ARBA00031934"/>
    </source>
</evidence>
<evidence type="ECO:0000256" key="3">
    <source>
        <dbReference type="ARBA" id="ARBA00014212"/>
    </source>
</evidence>
<keyword evidence="7" id="KW-0325">Glycoprotein</keyword>
<protein>
    <recommendedName>
        <fullName evidence="3">Palmitoyl-protein thioesterase 1</fullName>
        <ecNumber evidence="2">3.1.2.22</ecNumber>
    </recommendedName>
    <alternativeName>
        <fullName evidence="8">Palmitoyl-protein hydrolase 1</fullName>
    </alternativeName>
</protein>
<dbReference type="FunFam" id="3.40.50.1820:FF:000107">
    <property type="entry name" value="Palmitoyl-protein thioesterase 1"/>
    <property type="match status" value="1"/>
</dbReference>
<dbReference type="GO" id="GO:0008340">
    <property type="term" value="P:determination of adult lifespan"/>
    <property type="evidence" value="ECO:0007669"/>
    <property type="project" value="EnsemblMetazoa"/>
</dbReference>
<comment type="catalytic activity">
    <reaction evidence="9">
        <text>S-hexadecanoyl-L-cysteinyl-[protein] + H2O = L-cysteinyl-[protein] + hexadecanoate + H(+)</text>
        <dbReference type="Rhea" id="RHEA:19233"/>
        <dbReference type="Rhea" id="RHEA-COMP:10131"/>
        <dbReference type="Rhea" id="RHEA-COMP:11032"/>
        <dbReference type="ChEBI" id="CHEBI:7896"/>
        <dbReference type="ChEBI" id="CHEBI:15377"/>
        <dbReference type="ChEBI" id="CHEBI:15378"/>
        <dbReference type="ChEBI" id="CHEBI:29950"/>
        <dbReference type="ChEBI" id="CHEBI:74151"/>
        <dbReference type="EC" id="3.1.2.22"/>
    </reaction>
    <physiologicalReaction direction="left-to-right" evidence="9">
        <dbReference type="Rhea" id="RHEA:19234"/>
    </physiologicalReaction>
</comment>
<proteinExistence type="inferred from homology"/>
<evidence type="ECO:0000256" key="4">
    <source>
        <dbReference type="ARBA" id="ARBA00022729"/>
    </source>
</evidence>
<dbReference type="GO" id="GO:0006898">
    <property type="term" value="P:receptor-mediated endocytosis"/>
    <property type="evidence" value="ECO:0007669"/>
    <property type="project" value="TreeGrafter"/>
</dbReference>
<dbReference type="Pfam" id="PF02089">
    <property type="entry name" value="Palm_thioest"/>
    <property type="match status" value="1"/>
</dbReference>
<dbReference type="InterPro" id="IPR002472">
    <property type="entry name" value="Palm_thioest"/>
</dbReference>
<dbReference type="GO" id="GO:0048665">
    <property type="term" value="P:neuron fate specification"/>
    <property type="evidence" value="ECO:0007669"/>
    <property type="project" value="EnsemblMetazoa"/>
</dbReference>
<dbReference type="InterPro" id="IPR029058">
    <property type="entry name" value="AB_hydrolase_fold"/>
</dbReference>
<keyword evidence="11" id="KW-1185">Reference proteome</keyword>
<dbReference type="PANTHER" id="PTHR11247">
    <property type="entry name" value="PALMITOYL-PROTEIN THIOESTERASE/DOLICHYLDIPHOSPHATASE 1"/>
    <property type="match status" value="1"/>
</dbReference>
<gene>
    <name evidence="10" type="primary">Dyak\GE17436</name>
    <name evidence="10" type="synonym">dyak_GLEANR_18766</name>
    <name evidence="10" type="synonym">GE17436</name>
    <name evidence="10" type="ORF">Dyak_GE17436</name>
</gene>
<dbReference type="GO" id="GO:0008474">
    <property type="term" value="F:palmitoyl-(protein) hydrolase activity"/>
    <property type="evidence" value="ECO:0007669"/>
    <property type="project" value="UniProtKB-EC"/>
</dbReference>
<dbReference type="Proteomes" id="UP000002282">
    <property type="component" value="Chromosome X"/>
</dbReference>
<dbReference type="Gene3D" id="3.40.50.1820">
    <property type="entry name" value="alpha/beta hydrolase"/>
    <property type="match status" value="1"/>
</dbReference>
<dbReference type="PANTHER" id="PTHR11247:SF8">
    <property type="entry name" value="PALMITOYL-PROTEIN THIOESTERASE 1"/>
    <property type="match status" value="1"/>
</dbReference>
<reference evidence="10 11" key="1">
    <citation type="journal article" date="2007" name="Nature">
        <title>Evolution of genes and genomes on the Drosophila phylogeny.</title>
        <authorList>
            <consortium name="Drosophila 12 Genomes Consortium"/>
            <person name="Clark A.G."/>
            <person name="Eisen M.B."/>
            <person name="Smith D.R."/>
            <person name="Bergman C.M."/>
            <person name="Oliver B."/>
            <person name="Markow T.A."/>
            <person name="Kaufman T.C."/>
            <person name="Kellis M."/>
            <person name="Gelbart W."/>
            <person name="Iyer V.N."/>
            <person name="Pollard D.A."/>
            <person name="Sackton T.B."/>
            <person name="Larracuente A.M."/>
            <person name="Singh N.D."/>
            <person name="Abad J.P."/>
            <person name="Abt D.N."/>
            <person name="Adryan B."/>
            <person name="Aguade M."/>
            <person name="Akashi H."/>
            <person name="Anderson W.W."/>
            <person name="Aquadro C.F."/>
            <person name="Ardell D.H."/>
            <person name="Arguello R."/>
            <person name="Artieri C.G."/>
            <person name="Barbash D.A."/>
            <person name="Barker D."/>
            <person name="Barsanti P."/>
            <person name="Batterham P."/>
            <person name="Batzoglou S."/>
            <person name="Begun D."/>
            <person name="Bhutkar A."/>
            <person name="Blanco E."/>
            <person name="Bosak S.A."/>
            <person name="Bradley R.K."/>
            <person name="Brand A.D."/>
            <person name="Brent M.R."/>
            <person name="Brooks A.N."/>
            <person name="Brown R.H."/>
            <person name="Butlin R.K."/>
            <person name="Caggese C."/>
            <person name="Calvi B.R."/>
            <person name="Bernardo de Carvalho A."/>
            <person name="Caspi A."/>
            <person name="Castrezana S."/>
            <person name="Celniker S.E."/>
            <person name="Chang J.L."/>
            <person name="Chapple C."/>
            <person name="Chatterji S."/>
            <person name="Chinwalla A."/>
            <person name="Civetta A."/>
            <person name="Clifton S.W."/>
            <person name="Comeron J.M."/>
            <person name="Costello J.C."/>
            <person name="Coyne J.A."/>
            <person name="Daub J."/>
            <person name="David R.G."/>
            <person name="Delcher A.L."/>
            <person name="Delehaunty K."/>
            <person name="Do C.B."/>
            <person name="Ebling H."/>
            <person name="Edwards K."/>
            <person name="Eickbush T."/>
            <person name="Evans J.D."/>
            <person name="Filipski A."/>
            <person name="Findeiss S."/>
            <person name="Freyhult E."/>
            <person name="Fulton L."/>
            <person name="Fulton R."/>
            <person name="Garcia A.C."/>
            <person name="Gardiner A."/>
            <person name="Garfield D.A."/>
            <person name="Garvin B.E."/>
            <person name="Gibson G."/>
            <person name="Gilbert D."/>
            <person name="Gnerre S."/>
            <person name="Godfrey J."/>
            <person name="Good R."/>
            <person name="Gotea V."/>
            <person name="Gravely B."/>
            <person name="Greenberg A.J."/>
            <person name="Griffiths-Jones S."/>
            <person name="Gross S."/>
            <person name="Guigo R."/>
            <person name="Gustafson E.A."/>
            <person name="Haerty W."/>
            <person name="Hahn M.W."/>
            <person name="Halligan D.L."/>
            <person name="Halpern A.L."/>
            <person name="Halter G.M."/>
            <person name="Han M.V."/>
            <person name="Heger A."/>
            <person name="Hillier L."/>
            <person name="Hinrichs A.S."/>
            <person name="Holmes I."/>
            <person name="Hoskins R.A."/>
            <person name="Hubisz M.J."/>
            <person name="Hultmark D."/>
            <person name="Huntley M.A."/>
            <person name="Jaffe D.B."/>
            <person name="Jagadeeshan S."/>
            <person name="Jeck W.R."/>
            <person name="Johnson J."/>
            <person name="Jones C.D."/>
            <person name="Jordan W.C."/>
            <person name="Karpen G.H."/>
            <person name="Kataoka E."/>
            <person name="Keightley P.D."/>
            <person name="Kheradpour P."/>
            <person name="Kirkness E.F."/>
            <person name="Koerich L.B."/>
            <person name="Kristiansen K."/>
            <person name="Kudrna D."/>
            <person name="Kulathinal R.J."/>
            <person name="Kumar S."/>
            <person name="Kwok R."/>
            <person name="Lander E."/>
            <person name="Langley C.H."/>
            <person name="Lapoint R."/>
            <person name="Lazzaro B.P."/>
            <person name="Lee S.J."/>
            <person name="Levesque L."/>
            <person name="Li R."/>
            <person name="Lin C.F."/>
            <person name="Lin M.F."/>
            <person name="Lindblad-Toh K."/>
            <person name="Llopart A."/>
            <person name="Long M."/>
            <person name="Low L."/>
            <person name="Lozovsky E."/>
            <person name="Lu J."/>
            <person name="Luo M."/>
            <person name="Machado C.A."/>
            <person name="Makalowski W."/>
            <person name="Marzo M."/>
            <person name="Matsuda M."/>
            <person name="Matzkin L."/>
            <person name="McAllister B."/>
            <person name="McBride C.S."/>
            <person name="McKernan B."/>
            <person name="McKernan K."/>
            <person name="Mendez-Lago M."/>
            <person name="Minx P."/>
            <person name="Mollenhauer M.U."/>
            <person name="Montooth K."/>
            <person name="Mount S.M."/>
            <person name="Mu X."/>
            <person name="Myers E."/>
            <person name="Negre B."/>
            <person name="Newfeld S."/>
            <person name="Nielsen R."/>
            <person name="Noor M.A."/>
            <person name="O'Grady P."/>
            <person name="Pachter L."/>
            <person name="Papaceit M."/>
            <person name="Parisi M.J."/>
            <person name="Parisi M."/>
            <person name="Parts L."/>
            <person name="Pedersen J.S."/>
            <person name="Pesole G."/>
            <person name="Phillippy A.M."/>
            <person name="Ponting C.P."/>
            <person name="Pop M."/>
            <person name="Porcelli D."/>
            <person name="Powell J.R."/>
            <person name="Prohaska S."/>
            <person name="Pruitt K."/>
            <person name="Puig M."/>
            <person name="Quesneville H."/>
            <person name="Ram K.R."/>
            <person name="Rand D."/>
            <person name="Rasmussen M.D."/>
            <person name="Reed L.K."/>
            <person name="Reenan R."/>
            <person name="Reily A."/>
            <person name="Remington K.A."/>
            <person name="Rieger T.T."/>
            <person name="Ritchie M.G."/>
            <person name="Robin C."/>
            <person name="Rogers Y.H."/>
            <person name="Rohde C."/>
            <person name="Rozas J."/>
            <person name="Rubenfield M.J."/>
            <person name="Ruiz A."/>
            <person name="Russo S."/>
            <person name="Salzberg S.L."/>
            <person name="Sanchez-Gracia A."/>
            <person name="Saranga D.J."/>
            <person name="Sato H."/>
            <person name="Schaeffer S.W."/>
            <person name="Schatz M.C."/>
            <person name="Schlenke T."/>
            <person name="Schwartz R."/>
            <person name="Segarra C."/>
            <person name="Singh R.S."/>
            <person name="Sirot L."/>
            <person name="Sirota M."/>
            <person name="Sisneros N.B."/>
            <person name="Smith C.D."/>
            <person name="Smith T.F."/>
            <person name="Spieth J."/>
            <person name="Stage D.E."/>
            <person name="Stark A."/>
            <person name="Stephan W."/>
            <person name="Strausberg R.L."/>
            <person name="Strempel S."/>
            <person name="Sturgill D."/>
            <person name="Sutton G."/>
            <person name="Sutton G.G."/>
            <person name="Tao W."/>
            <person name="Teichmann S."/>
            <person name="Tobari Y.N."/>
            <person name="Tomimura Y."/>
            <person name="Tsolas J.M."/>
            <person name="Valente V.L."/>
            <person name="Venter E."/>
            <person name="Venter J.C."/>
            <person name="Vicario S."/>
            <person name="Vieira F.G."/>
            <person name="Vilella A.J."/>
            <person name="Villasante A."/>
            <person name="Walenz B."/>
            <person name="Wang J."/>
            <person name="Wasserman M."/>
            <person name="Watts T."/>
            <person name="Wilson D."/>
            <person name="Wilson R.K."/>
            <person name="Wing R.A."/>
            <person name="Wolfner M.F."/>
            <person name="Wong A."/>
            <person name="Wong G.K."/>
            <person name="Wu C.I."/>
            <person name="Wu G."/>
            <person name="Yamamoto D."/>
            <person name="Yang H.P."/>
            <person name="Yang S.P."/>
            <person name="Yorke J.A."/>
            <person name="Yoshida K."/>
            <person name="Zdobnov E."/>
            <person name="Zhang P."/>
            <person name="Zhang Y."/>
            <person name="Zimin A.V."/>
            <person name="Baldwin J."/>
            <person name="Abdouelleil A."/>
            <person name="Abdulkadir J."/>
            <person name="Abebe A."/>
            <person name="Abera B."/>
            <person name="Abreu J."/>
            <person name="Acer S.C."/>
            <person name="Aftuck L."/>
            <person name="Alexander A."/>
            <person name="An P."/>
            <person name="Anderson E."/>
            <person name="Anderson S."/>
            <person name="Arachi H."/>
            <person name="Azer M."/>
            <person name="Bachantsang P."/>
            <person name="Barry A."/>
            <person name="Bayul T."/>
            <person name="Berlin A."/>
            <person name="Bessette D."/>
            <person name="Bloom T."/>
            <person name="Blye J."/>
            <person name="Boguslavskiy L."/>
            <person name="Bonnet C."/>
            <person name="Boukhgalter B."/>
            <person name="Bourzgui I."/>
            <person name="Brown A."/>
            <person name="Cahill P."/>
            <person name="Channer S."/>
            <person name="Cheshatsang Y."/>
            <person name="Chuda L."/>
            <person name="Citroen M."/>
            <person name="Collymore A."/>
            <person name="Cooke P."/>
            <person name="Costello M."/>
            <person name="D'Aco K."/>
            <person name="Daza R."/>
            <person name="De Haan G."/>
            <person name="DeGray S."/>
            <person name="DeMaso C."/>
            <person name="Dhargay N."/>
            <person name="Dooley K."/>
            <person name="Dooley E."/>
            <person name="Doricent M."/>
            <person name="Dorje P."/>
            <person name="Dorjee K."/>
            <person name="Dupes A."/>
            <person name="Elong R."/>
            <person name="Falk J."/>
            <person name="Farina A."/>
            <person name="Faro S."/>
            <person name="Ferguson D."/>
            <person name="Fisher S."/>
            <person name="Foley C.D."/>
            <person name="Franke A."/>
            <person name="Friedrich D."/>
            <person name="Gadbois L."/>
            <person name="Gearin G."/>
            <person name="Gearin C.R."/>
            <person name="Giannoukos G."/>
            <person name="Goode T."/>
            <person name="Graham J."/>
            <person name="Grandbois E."/>
            <person name="Grewal S."/>
            <person name="Gyaltsen K."/>
            <person name="Hafez N."/>
            <person name="Hagos B."/>
            <person name="Hall J."/>
            <person name="Henson C."/>
            <person name="Hollinger A."/>
            <person name="Honan T."/>
            <person name="Huard M.D."/>
            <person name="Hughes L."/>
            <person name="Hurhula B."/>
            <person name="Husby M.E."/>
            <person name="Kamat A."/>
            <person name="Kanga B."/>
            <person name="Kashin S."/>
            <person name="Khazanovich D."/>
            <person name="Kisner P."/>
            <person name="Lance K."/>
            <person name="Lara M."/>
            <person name="Lee W."/>
            <person name="Lennon N."/>
            <person name="Letendre F."/>
            <person name="LeVine R."/>
            <person name="Lipovsky A."/>
            <person name="Liu X."/>
            <person name="Liu J."/>
            <person name="Liu S."/>
            <person name="Lokyitsang T."/>
            <person name="Lokyitsang Y."/>
            <person name="Lubonja R."/>
            <person name="Lui A."/>
            <person name="MacDonald P."/>
            <person name="Magnisalis V."/>
            <person name="Maru K."/>
            <person name="Matthews C."/>
            <person name="McCusker W."/>
            <person name="McDonough S."/>
            <person name="Mehta T."/>
            <person name="Meldrim J."/>
            <person name="Meneus L."/>
            <person name="Mihai O."/>
            <person name="Mihalev A."/>
            <person name="Mihova T."/>
            <person name="Mittelman R."/>
            <person name="Mlenga V."/>
            <person name="Montmayeur A."/>
            <person name="Mulrain L."/>
            <person name="Navidi A."/>
            <person name="Naylor J."/>
            <person name="Negash T."/>
            <person name="Nguyen T."/>
            <person name="Nguyen N."/>
            <person name="Nicol R."/>
            <person name="Norbu C."/>
            <person name="Norbu N."/>
            <person name="Novod N."/>
            <person name="O'Neill B."/>
            <person name="Osman S."/>
            <person name="Markiewicz E."/>
            <person name="Oyono O.L."/>
            <person name="Patti C."/>
            <person name="Phunkhang P."/>
            <person name="Pierre F."/>
            <person name="Priest M."/>
            <person name="Raghuraman S."/>
            <person name="Rege F."/>
            <person name="Reyes R."/>
            <person name="Rise C."/>
            <person name="Rogov P."/>
            <person name="Ross K."/>
            <person name="Ryan E."/>
            <person name="Settipalli S."/>
            <person name="Shea T."/>
            <person name="Sherpa N."/>
            <person name="Shi L."/>
            <person name="Shih D."/>
            <person name="Sparrow T."/>
            <person name="Spaulding J."/>
            <person name="Stalker J."/>
            <person name="Stange-Thomann N."/>
            <person name="Stavropoulos S."/>
            <person name="Stone C."/>
            <person name="Strader C."/>
            <person name="Tesfaye S."/>
            <person name="Thomson T."/>
            <person name="Thoulutsang Y."/>
            <person name="Thoulutsang D."/>
            <person name="Topham K."/>
            <person name="Topping I."/>
            <person name="Tsamla T."/>
            <person name="Vassiliev H."/>
            <person name="Vo A."/>
            <person name="Wangchuk T."/>
            <person name="Wangdi T."/>
            <person name="Weiand M."/>
            <person name="Wilkinson J."/>
            <person name="Wilson A."/>
            <person name="Yadav S."/>
            <person name="Young G."/>
            <person name="Yu Q."/>
            <person name="Zembek L."/>
            <person name="Zhong D."/>
            <person name="Zimmer A."/>
            <person name="Zwirko Z."/>
            <person name="Jaffe D.B."/>
            <person name="Alvarez P."/>
            <person name="Brockman W."/>
            <person name="Butler J."/>
            <person name="Chin C."/>
            <person name="Gnerre S."/>
            <person name="Grabherr M."/>
            <person name="Kleber M."/>
            <person name="Mauceli E."/>
            <person name="MacCallum I."/>
        </authorList>
    </citation>
    <scope>NUCLEOTIDE SEQUENCE [LARGE SCALE GENOMIC DNA]</scope>
    <source>
        <strain evidence="11">Tai18E2 / Tucson 14021-0261.01</strain>
    </source>
</reference>
<dbReference type="GO" id="GO:1902667">
    <property type="term" value="P:regulation of axon guidance"/>
    <property type="evidence" value="ECO:0007669"/>
    <property type="project" value="EnsemblMetazoa"/>
</dbReference>
<dbReference type="EMBL" id="CM000162">
    <property type="protein sequence ID" value="EDX02223.2"/>
    <property type="molecule type" value="Genomic_DNA"/>
</dbReference>
<dbReference type="PRINTS" id="PR00414">
    <property type="entry name" value="PPTHIESTRASE"/>
</dbReference>
<dbReference type="HOGENOM" id="CLU_050129_0_0_1"/>
<dbReference type="EC" id="3.1.2.22" evidence="2"/>
<evidence type="ECO:0000313" key="10">
    <source>
        <dbReference type="EMBL" id="EDX02223.2"/>
    </source>
</evidence>
<dbReference type="AlphaFoldDB" id="B4Q086"/>
<dbReference type="GO" id="GO:0005764">
    <property type="term" value="C:lysosome"/>
    <property type="evidence" value="ECO:0007669"/>
    <property type="project" value="EnsemblMetazoa"/>
</dbReference>
<reference evidence="10 11" key="2">
    <citation type="journal article" date="2007" name="PLoS Biol.">
        <title>Principles of genome evolution in the Drosophila melanogaster species group.</title>
        <authorList>
            <person name="Ranz J.M."/>
            <person name="Maurin D."/>
            <person name="Chan Y.S."/>
            <person name="von Grotthuss M."/>
            <person name="Hillier L.W."/>
            <person name="Roote J."/>
            <person name="Ashburner M."/>
            <person name="Bergman C.M."/>
        </authorList>
    </citation>
    <scope>NUCLEOTIDE SEQUENCE [LARGE SCALE GENOMIC DNA]</scope>
    <source>
        <strain evidence="11">Tai18E2 / Tucson 14021-0261.01</strain>
    </source>
</reference>
<evidence type="ECO:0000256" key="9">
    <source>
        <dbReference type="ARBA" id="ARBA00047409"/>
    </source>
</evidence>
<keyword evidence="4" id="KW-0732">Signal</keyword>
<dbReference type="OrthoDB" id="10263094at2759"/>
<dbReference type="KEGG" id="dya:Dyak_GE17436"/>
<organism evidence="10 11">
    <name type="scientific">Drosophila yakuba</name>
    <name type="common">Fruit fly</name>
    <dbReference type="NCBI Taxonomy" id="7245"/>
    <lineage>
        <taxon>Eukaryota</taxon>
        <taxon>Metazoa</taxon>
        <taxon>Ecdysozoa</taxon>
        <taxon>Arthropoda</taxon>
        <taxon>Hexapoda</taxon>
        <taxon>Insecta</taxon>
        <taxon>Pterygota</taxon>
        <taxon>Neoptera</taxon>
        <taxon>Endopterygota</taxon>
        <taxon>Diptera</taxon>
        <taxon>Brachycera</taxon>
        <taxon>Muscomorpha</taxon>
        <taxon>Ephydroidea</taxon>
        <taxon>Drosophilidae</taxon>
        <taxon>Drosophila</taxon>
        <taxon>Sophophora</taxon>
    </lineage>
</organism>
<accession>B4Q086</accession>
<keyword evidence="6" id="KW-1015">Disulfide bond</keyword>
<evidence type="ECO:0000256" key="6">
    <source>
        <dbReference type="ARBA" id="ARBA00023157"/>
    </source>
</evidence>